<protein>
    <submittedName>
        <fullName evidence="4">Phytoene synthase</fullName>
    </submittedName>
</protein>
<dbReference type="HOGENOM" id="CLU_037269_1_3_14"/>
<dbReference type="SFLD" id="SFLDS00005">
    <property type="entry name" value="Isoprenoid_Synthase_Type_I"/>
    <property type="match status" value="1"/>
</dbReference>
<evidence type="ECO:0000313" key="4">
    <source>
        <dbReference type="EMBL" id="CCV66396.1"/>
    </source>
</evidence>
<dbReference type="InterPro" id="IPR019845">
    <property type="entry name" value="Squalene/phytoene_synthase_CS"/>
</dbReference>
<feature type="transmembrane region" description="Helical" evidence="3">
    <location>
        <begin position="6"/>
        <end position="28"/>
    </location>
</feature>
<dbReference type="InterPro" id="IPR033904">
    <property type="entry name" value="Trans_IPPS_HH"/>
</dbReference>
<gene>
    <name evidence="4" type="primary">crtB</name>
    <name evidence="4" type="ORF">BN85313750</name>
</gene>
<dbReference type="STRING" id="61635.BN85313750"/>
<dbReference type="PROSITE" id="PS01044">
    <property type="entry name" value="SQUALEN_PHYTOEN_SYN_1"/>
    <property type="match status" value="1"/>
</dbReference>
<dbReference type="InterPro" id="IPR008949">
    <property type="entry name" value="Isoprenoid_synthase_dom_sf"/>
</dbReference>
<dbReference type="PANTHER" id="PTHR31480">
    <property type="entry name" value="BIFUNCTIONAL LYCOPENE CYCLASE/PHYTOENE SYNTHASE"/>
    <property type="match status" value="1"/>
</dbReference>
<evidence type="ECO:0000256" key="2">
    <source>
        <dbReference type="ARBA" id="ARBA00022679"/>
    </source>
</evidence>
<dbReference type="Gene3D" id="1.10.600.10">
    <property type="entry name" value="Farnesyl Diphosphate Synthase"/>
    <property type="match status" value="1"/>
</dbReference>
<proteinExistence type="predicted"/>
<dbReference type="InterPro" id="IPR044843">
    <property type="entry name" value="Trans_IPPS_bact-type"/>
</dbReference>
<dbReference type="KEGG" id="abra:BN85313750"/>
<keyword evidence="3" id="KW-0812">Transmembrane</keyword>
<dbReference type="SUPFAM" id="SSF48576">
    <property type="entry name" value="Terpenoid synthases"/>
    <property type="match status" value="1"/>
</dbReference>
<dbReference type="SFLD" id="SFLDG01018">
    <property type="entry name" value="Squalene/Phytoene_Synthase_Lik"/>
    <property type="match status" value="1"/>
</dbReference>
<evidence type="ECO:0000313" key="5">
    <source>
        <dbReference type="Proteomes" id="UP000032737"/>
    </source>
</evidence>
<evidence type="ECO:0000256" key="3">
    <source>
        <dbReference type="SAM" id="Phobius"/>
    </source>
</evidence>
<dbReference type="OrthoDB" id="9787280at2"/>
<dbReference type="InterPro" id="IPR002060">
    <property type="entry name" value="Squ/phyt_synthse"/>
</dbReference>
<dbReference type="SFLD" id="SFLDG01212">
    <property type="entry name" value="Phytoene_synthase_like"/>
    <property type="match status" value="1"/>
</dbReference>
<dbReference type="Proteomes" id="UP000032737">
    <property type="component" value="Chromosome"/>
</dbReference>
<accession>U4KPU5</accession>
<keyword evidence="3" id="KW-1133">Transmembrane helix</keyword>
<dbReference type="CDD" id="cd00683">
    <property type="entry name" value="Trans_IPPS_HH"/>
    <property type="match status" value="1"/>
</dbReference>
<sequence>MNGLEPVLIIIGLLIFFLVMGYILYLSIELRKIEYIIKVNSLTFYKAFSSLKSRRQRHAVYAVYAFCRYADDLADEYKDELGLIRLKEQLDDYKKRKTANTLVFRALKRYTRSFYPSDYDYEPFYRMIEGQINDIHFKDIETLEELYTYCDLVAGTVGQMLLPVLSPTNYKELNDFAIGLGRGMQITNILRDIKEDKIKNKRVYLPKTMLDAYGYHRKDIDHSVINEPFIELFKSLSKIAYDSYQQALDQLNRFEPDITKPLGLAIVLYRGILDKAILMNYDVYSCRIVLNNQEKREKIEQFLQSIKGEKENVRE</sequence>
<dbReference type="GO" id="GO:0051996">
    <property type="term" value="F:squalene synthase [NAD(P)H] activity"/>
    <property type="evidence" value="ECO:0007669"/>
    <property type="project" value="InterPro"/>
</dbReference>
<comment type="pathway">
    <text evidence="1">Carotenoid biosynthesis.</text>
</comment>
<dbReference type="Pfam" id="PF00494">
    <property type="entry name" value="SQS_PSY"/>
    <property type="match status" value="1"/>
</dbReference>
<evidence type="ECO:0000256" key="1">
    <source>
        <dbReference type="ARBA" id="ARBA00004829"/>
    </source>
</evidence>
<reference evidence="4 5" key="1">
    <citation type="journal article" date="2013" name="J. Mol. Microbiol. Biotechnol.">
        <title>Analysis of the Complete Genomes of Acholeplasma brassicae , A. palmae and A. laidlawii and Their Comparison to the Obligate Parasites from ' Candidatus Phytoplasma'.</title>
        <authorList>
            <person name="Kube M."/>
            <person name="Siewert C."/>
            <person name="Migdoll A.M."/>
            <person name="Duduk B."/>
            <person name="Holz S."/>
            <person name="Rabus R."/>
            <person name="Seemuller E."/>
            <person name="Mitrovic J."/>
            <person name="Muller I."/>
            <person name="Buttner C."/>
            <person name="Reinhardt R."/>
        </authorList>
    </citation>
    <scope>NUCLEOTIDE SEQUENCE [LARGE SCALE GENOMIC DNA]</scope>
    <source>
        <strain evidence="5">0502</strain>
    </source>
</reference>
<name>U4KPU5_9MOLU</name>
<organism evidence="4 5">
    <name type="scientific">Acholeplasma brassicae</name>
    <dbReference type="NCBI Taxonomy" id="61635"/>
    <lineage>
        <taxon>Bacteria</taxon>
        <taxon>Bacillati</taxon>
        <taxon>Mycoplasmatota</taxon>
        <taxon>Mollicutes</taxon>
        <taxon>Acholeplasmatales</taxon>
        <taxon>Acholeplasmataceae</taxon>
        <taxon>Acholeplasma</taxon>
    </lineage>
</organism>
<dbReference type="AlphaFoldDB" id="U4KPU5"/>
<dbReference type="RefSeq" id="WP_030005256.1">
    <property type="nucleotide sequence ID" value="NC_022549.1"/>
</dbReference>
<keyword evidence="2" id="KW-0808">Transferase</keyword>
<dbReference type="EMBL" id="FO681348">
    <property type="protein sequence ID" value="CCV66396.1"/>
    <property type="molecule type" value="Genomic_DNA"/>
</dbReference>
<dbReference type="GO" id="GO:0004311">
    <property type="term" value="F:geranylgeranyl diphosphate synthase activity"/>
    <property type="evidence" value="ECO:0007669"/>
    <property type="project" value="InterPro"/>
</dbReference>
<keyword evidence="3" id="KW-0472">Membrane</keyword>
<dbReference type="GO" id="GO:0016117">
    <property type="term" value="P:carotenoid biosynthetic process"/>
    <property type="evidence" value="ECO:0007669"/>
    <property type="project" value="UniProtKB-ARBA"/>
</dbReference>
<dbReference type="PROSITE" id="PS01045">
    <property type="entry name" value="SQUALEN_PHYTOEN_SYN_2"/>
    <property type="match status" value="1"/>
</dbReference>
<keyword evidence="5" id="KW-1185">Reference proteome</keyword>